<sequence>MILSASRRTDIPNYYSEWFINRIREGFLYVRNPMNAHQVSKINLSLDVIDCIVFWTKNPINMLGKLEELKPYMYYFQFTLTGYGRDVEPNLPHKREALIPTFQRLSEQIGKERVIWRYDPIFLSDRYTVEYHIKAFEEIVASLAGYTDKVVISFIDFYKKTMRNTRTLAIQQMTAQKTRTLAEKMAEIALRYSLDIETCAEKINLQEFGISKGHCIDKRLIEKLLGCELSGQKDKYQRESCGCLESVEVGTYNTCFNGCKYCYANFHETKVKENARQYDKSSPLLCGTLTQYDKITDRKIKSLKDGQFSLFRE</sequence>
<evidence type="ECO:0008006" key="2">
    <source>
        <dbReference type="Google" id="ProtNLM"/>
    </source>
</evidence>
<proteinExistence type="predicted"/>
<protein>
    <recommendedName>
        <fullName evidence="2">DUF1848 domain-containing protein</fullName>
    </recommendedName>
</protein>
<dbReference type="EMBL" id="CACRTG010000028">
    <property type="protein sequence ID" value="VYT29862.1"/>
    <property type="molecule type" value="Genomic_DNA"/>
</dbReference>
<dbReference type="Pfam" id="PF08902">
    <property type="entry name" value="DUF1848"/>
    <property type="match status" value="1"/>
</dbReference>
<name>A0A6N2VM00_9FIRM</name>
<reference evidence="1" key="1">
    <citation type="submission" date="2019-11" db="EMBL/GenBank/DDBJ databases">
        <authorList>
            <person name="Feng L."/>
        </authorList>
    </citation>
    <scope>NUCLEOTIDE SEQUENCE</scope>
    <source>
        <strain evidence="1">CnexileLFYP112</strain>
    </source>
</reference>
<gene>
    <name evidence="1" type="ORF">CNLFYP112_02732</name>
</gene>
<accession>A0A6N2VM00</accession>
<organism evidence="1">
    <name type="scientific">[Clostridium] nexile</name>
    <dbReference type="NCBI Taxonomy" id="29361"/>
    <lineage>
        <taxon>Bacteria</taxon>
        <taxon>Bacillati</taxon>
        <taxon>Bacillota</taxon>
        <taxon>Clostridia</taxon>
        <taxon>Lachnospirales</taxon>
        <taxon>Lachnospiraceae</taxon>
        <taxon>Tyzzerella</taxon>
    </lineage>
</organism>
<dbReference type="InterPro" id="IPR014998">
    <property type="entry name" value="DUF1848"/>
</dbReference>
<dbReference type="AlphaFoldDB" id="A0A6N2VM00"/>
<evidence type="ECO:0000313" key="1">
    <source>
        <dbReference type="EMBL" id="VYT29862.1"/>
    </source>
</evidence>